<proteinExistence type="predicted"/>
<protein>
    <submittedName>
        <fullName evidence="2">Maleylpyruvate isomerase family mycothiol-dependent enzyme</fullName>
    </submittedName>
</protein>
<sequence length="220" mass="23756">MSAAADGAGWDRHRIARAVGEERLRLADYLDDLSADQWAVRSLCTEWTVRDVAAHLTTTTRATIPFLVREIVRARGSFDRMESTVARERSARFGADEIVEQLRESARSTRRIAGSAPMDPLMDLVIHQQDVARPLGVPLVAPLDRVRVSLAYVAANRFMGGPRRVGGLTLVATDAELVIGTGPEVHGPAIDLLMVAAGRPAAIRGLAGPGLGLLTRRLHG</sequence>
<dbReference type="InterPro" id="IPR024344">
    <property type="entry name" value="MDMPI_metal-binding"/>
</dbReference>
<organism evidence="2 3">
    <name type="scientific">Aeromicrobium alkaliterrae</name>
    <dbReference type="NCBI Taxonomy" id="302168"/>
    <lineage>
        <taxon>Bacteria</taxon>
        <taxon>Bacillati</taxon>
        <taxon>Actinomycetota</taxon>
        <taxon>Actinomycetes</taxon>
        <taxon>Propionibacteriales</taxon>
        <taxon>Nocardioidaceae</taxon>
        <taxon>Aeromicrobium</taxon>
    </lineage>
</organism>
<dbReference type="InterPro" id="IPR017517">
    <property type="entry name" value="Maleyloyr_isom"/>
</dbReference>
<feature type="domain" description="Mycothiol-dependent maleylpyruvate isomerase metal-binding" evidence="1">
    <location>
        <begin position="21"/>
        <end position="117"/>
    </location>
</feature>
<evidence type="ECO:0000313" key="3">
    <source>
        <dbReference type="Proteomes" id="UP001501057"/>
    </source>
</evidence>
<dbReference type="EMBL" id="BAAAME010000005">
    <property type="protein sequence ID" value="GAA1749375.1"/>
    <property type="molecule type" value="Genomic_DNA"/>
</dbReference>
<name>A0ABN2K6E9_9ACTN</name>
<dbReference type="RefSeq" id="WP_344203357.1">
    <property type="nucleotide sequence ID" value="NZ_BAAAME010000005.1"/>
</dbReference>
<accession>A0ABN2K6E9</accession>
<dbReference type="Pfam" id="PF11716">
    <property type="entry name" value="MDMPI_N"/>
    <property type="match status" value="1"/>
</dbReference>
<keyword evidence="3" id="KW-1185">Reference proteome</keyword>
<reference evidence="3" key="1">
    <citation type="journal article" date="2019" name="Int. J. Syst. Evol. Microbiol.">
        <title>The Global Catalogue of Microorganisms (GCM) 10K type strain sequencing project: providing services to taxonomists for standard genome sequencing and annotation.</title>
        <authorList>
            <consortium name="The Broad Institute Genomics Platform"/>
            <consortium name="The Broad Institute Genome Sequencing Center for Infectious Disease"/>
            <person name="Wu L."/>
            <person name="Ma J."/>
        </authorList>
    </citation>
    <scope>NUCLEOTIDE SEQUENCE [LARGE SCALE GENOMIC DNA]</scope>
    <source>
        <strain evidence="3">JCM 13518</strain>
    </source>
</reference>
<keyword evidence="2" id="KW-0413">Isomerase</keyword>
<dbReference type="NCBIfam" id="TIGR03083">
    <property type="entry name" value="maleylpyruvate isomerase family mycothiol-dependent enzyme"/>
    <property type="match status" value="1"/>
</dbReference>
<evidence type="ECO:0000259" key="1">
    <source>
        <dbReference type="Pfam" id="PF11716"/>
    </source>
</evidence>
<gene>
    <name evidence="2" type="ORF">GCM10009710_31720</name>
</gene>
<comment type="caution">
    <text evidence="2">The sequence shown here is derived from an EMBL/GenBank/DDBJ whole genome shotgun (WGS) entry which is preliminary data.</text>
</comment>
<dbReference type="InterPro" id="IPR034660">
    <property type="entry name" value="DinB/YfiT-like"/>
</dbReference>
<dbReference type="SUPFAM" id="SSF109854">
    <property type="entry name" value="DinB/YfiT-like putative metalloenzymes"/>
    <property type="match status" value="1"/>
</dbReference>
<dbReference type="Proteomes" id="UP001501057">
    <property type="component" value="Unassembled WGS sequence"/>
</dbReference>
<dbReference type="GO" id="GO:0016853">
    <property type="term" value="F:isomerase activity"/>
    <property type="evidence" value="ECO:0007669"/>
    <property type="project" value="UniProtKB-KW"/>
</dbReference>
<evidence type="ECO:0000313" key="2">
    <source>
        <dbReference type="EMBL" id="GAA1749375.1"/>
    </source>
</evidence>
<dbReference type="Gene3D" id="1.20.120.450">
    <property type="entry name" value="dinb family like domain"/>
    <property type="match status" value="1"/>
</dbReference>